<dbReference type="Proteomes" id="UP000539985">
    <property type="component" value="Unassembled WGS sequence"/>
</dbReference>
<dbReference type="InterPro" id="IPR036291">
    <property type="entry name" value="NAD(P)-bd_dom_sf"/>
</dbReference>
<dbReference type="Pfam" id="PF03446">
    <property type="entry name" value="NAD_binding_2"/>
    <property type="match status" value="1"/>
</dbReference>
<proteinExistence type="predicted"/>
<dbReference type="Pfam" id="PF14833">
    <property type="entry name" value="NAD_binding_11"/>
    <property type="match status" value="1"/>
</dbReference>
<dbReference type="GO" id="GO:0016491">
    <property type="term" value="F:oxidoreductase activity"/>
    <property type="evidence" value="ECO:0007669"/>
    <property type="project" value="UniProtKB-KW"/>
</dbReference>
<dbReference type="GO" id="GO:0051287">
    <property type="term" value="F:NAD binding"/>
    <property type="evidence" value="ECO:0007669"/>
    <property type="project" value="InterPro"/>
</dbReference>
<dbReference type="InterPro" id="IPR008927">
    <property type="entry name" value="6-PGluconate_DH-like_C_sf"/>
</dbReference>
<name>A0A7Y7XJG9_9PSED</name>
<keyword evidence="1" id="KW-0560">Oxidoreductase</keyword>
<dbReference type="AlphaFoldDB" id="A0A7Y7XJG9"/>
<protein>
    <submittedName>
        <fullName evidence="6">NAD(P)-dependent oxidoreductase</fullName>
    </submittedName>
</protein>
<evidence type="ECO:0000313" key="6">
    <source>
        <dbReference type="EMBL" id="NWC00019.1"/>
    </source>
</evidence>
<comment type="caution">
    <text evidence="6">The sequence shown here is derived from an EMBL/GenBank/DDBJ whole genome shotgun (WGS) entry which is preliminary data.</text>
</comment>
<dbReference type="PANTHER" id="PTHR43060">
    <property type="entry name" value="3-HYDROXYISOBUTYRATE DEHYDROGENASE-LIKE 1, MITOCHONDRIAL-RELATED"/>
    <property type="match status" value="1"/>
</dbReference>
<dbReference type="GO" id="GO:0050661">
    <property type="term" value="F:NADP binding"/>
    <property type="evidence" value="ECO:0007669"/>
    <property type="project" value="InterPro"/>
</dbReference>
<dbReference type="Gene3D" id="1.10.1040.10">
    <property type="entry name" value="N-(1-d-carboxylethyl)-l-norvaline Dehydrogenase, domain 2"/>
    <property type="match status" value="1"/>
</dbReference>
<evidence type="ECO:0000256" key="3">
    <source>
        <dbReference type="PIRSR" id="PIRSR000103-1"/>
    </source>
</evidence>
<dbReference type="RefSeq" id="WP_177105505.1">
    <property type="nucleotide sequence ID" value="NZ_JACAQB010000028.1"/>
</dbReference>
<dbReference type="Gene3D" id="3.40.50.720">
    <property type="entry name" value="NAD(P)-binding Rossmann-like Domain"/>
    <property type="match status" value="1"/>
</dbReference>
<accession>A0A7Y7XJG9</accession>
<evidence type="ECO:0000259" key="5">
    <source>
        <dbReference type="Pfam" id="PF14833"/>
    </source>
</evidence>
<dbReference type="SUPFAM" id="SSF51735">
    <property type="entry name" value="NAD(P)-binding Rossmann-fold domains"/>
    <property type="match status" value="1"/>
</dbReference>
<keyword evidence="2" id="KW-0520">NAD</keyword>
<reference evidence="6 7" key="1">
    <citation type="submission" date="2020-04" db="EMBL/GenBank/DDBJ databases">
        <title>Molecular characterization of pseudomonads from Agaricus bisporus reveal novel blotch 2 pathogens in Western Europe.</title>
        <authorList>
            <person name="Taparia T."/>
            <person name="Krijger M."/>
            <person name="Haynes E."/>
            <person name="Elpinstone J.G."/>
            <person name="Noble R."/>
            <person name="Van Der Wolf J."/>
        </authorList>
    </citation>
    <scope>NUCLEOTIDE SEQUENCE [LARGE SCALE GENOMIC DNA]</scope>
    <source>
        <strain evidence="6 7">H7001</strain>
    </source>
</reference>
<dbReference type="PIRSF" id="PIRSF000103">
    <property type="entry name" value="HIBADH"/>
    <property type="match status" value="1"/>
</dbReference>
<dbReference type="SUPFAM" id="SSF48179">
    <property type="entry name" value="6-phosphogluconate dehydrogenase C-terminal domain-like"/>
    <property type="match status" value="1"/>
</dbReference>
<dbReference type="InterPro" id="IPR013328">
    <property type="entry name" value="6PGD_dom2"/>
</dbReference>
<evidence type="ECO:0000259" key="4">
    <source>
        <dbReference type="Pfam" id="PF03446"/>
    </source>
</evidence>
<organism evidence="6 7">
    <name type="scientific">Pseudomonas gingeri</name>
    <dbReference type="NCBI Taxonomy" id="117681"/>
    <lineage>
        <taxon>Bacteria</taxon>
        <taxon>Pseudomonadati</taxon>
        <taxon>Pseudomonadota</taxon>
        <taxon>Gammaproteobacteria</taxon>
        <taxon>Pseudomonadales</taxon>
        <taxon>Pseudomonadaceae</taxon>
        <taxon>Pseudomonas</taxon>
    </lineage>
</organism>
<evidence type="ECO:0000256" key="1">
    <source>
        <dbReference type="ARBA" id="ARBA00023002"/>
    </source>
</evidence>
<evidence type="ECO:0000256" key="2">
    <source>
        <dbReference type="ARBA" id="ARBA00023027"/>
    </source>
</evidence>
<feature type="domain" description="3-hydroxyisobutyrate dehydrogenase-like NAD-binding" evidence="5">
    <location>
        <begin position="166"/>
        <end position="284"/>
    </location>
</feature>
<dbReference type="InterPro" id="IPR029154">
    <property type="entry name" value="HIBADH-like_NADP-bd"/>
</dbReference>
<dbReference type="EMBL" id="JACAQB010000028">
    <property type="protein sequence ID" value="NWC00019.1"/>
    <property type="molecule type" value="Genomic_DNA"/>
</dbReference>
<gene>
    <name evidence="6" type="ORF">HX882_29520</name>
</gene>
<evidence type="ECO:0000313" key="7">
    <source>
        <dbReference type="Proteomes" id="UP000539985"/>
    </source>
</evidence>
<sequence length="290" mass="30260">MSKIAVLGLGAMGSRMAKQLMSAGHSVVVWNRTPEAAQALVSLGARQAHSPREASQDAEFVIAMLRDDDASRQVWLDEATGALAGMASGTVALESSTLTPAWIRELGALAQQHGVSLLEAPVSGSRAQADAGQLSYLIGGEPPVLERSLAVLQSMGSSVQHVGRLGDGALAKLATNAMLGIQVTGLAEVVGLLKRSGADVPKVLQAMAKTSVWAPVMAYLSNTMLTENFAPQFPVELIEKDFSYTLKEAGAITNAPTIAAAHDVFLSAIAQGMGAENMTSVVKLFTGQHR</sequence>
<dbReference type="InterPro" id="IPR015815">
    <property type="entry name" value="HIBADH-related"/>
</dbReference>
<dbReference type="PANTHER" id="PTHR43060:SF15">
    <property type="entry name" value="3-HYDROXYISOBUTYRATE DEHYDROGENASE-LIKE 1, MITOCHONDRIAL-RELATED"/>
    <property type="match status" value="1"/>
</dbReference>
<feature type="active site" evidence="3">
    <location>
        <position position="172"/>
    </location>
</feature>
<feature type="domain" description="6-phosphogluconate dehydrogenase NADP-binding" evidence="4">
    <location>
        <begin position="3"/>
        <end position="163"/>
    </location>
</feature>
<dbReference type="InterPro" id="IPR006115">
    <property type="entry name" value="6PGDH_NADP-bd"/>
</dbReference>